<feature type="compositionally biased region" description="Pro residues" evidence="10">
    <location>
        <begin position="694"/>
        <end position="703"/>
    </location>
</feature>
<evidence type="ECO:0000259" key="12">
    <source>
        <dbReference type="PROSITE" id="PS50179"/>
    </source>
</evidence>
<dbReference type="InterPro" id="IPR008942">
    <property type="entry name" value="ENTH_VHS"/>
</dbReference>
<dbReference type="Pfam" id="PF00790">
    <property type="entry name" value="VHS"/>
    <property type="match status" value="1"/>
</dbReference>
<evidence type="ECO:0000313" key="14">
    <source>
        <dbReference type="Proteomes" id="UP000327044"/>
    </source>
</evidence>
<keyword evidence="5 8" id="KW-0863">Zinc-finger</keyword>
<dbReference type="InterPro" id="IPR013083">
    <property type="entry name" value="Znf_RING/FYVE/PHD"/>
</dbReference>
<dbReference type="PROSITE" id="PS50179">
    <property type="entry name" value="VHS"/>
    <property type="match status" value="1"/>
</dbReference>
<accession>A0A5N4A855</accession>
<dbReference type="InterPro" id="IPR003903">
    <property type="entry name" value="UIM_dom"/>
</dbReference>
<feature type="compositionally biased region" description="Low complexity" evidence="10">
    <location>
        <begin position="631"/>
        <end position="642"/>
    </location>
</feature>
<dbReference type="PROSITE" id="PS50330">
    <property type="entry name" value="UIM"/>
    <property type="match status" value="1"/>
</dbReference>
<evidence type="ECO:0000256" key="4">
    <source>
        <dbReference type="ARBA" id="ARBA00022723"/>
    </source>
</evidence>
<dbReference type="Pfam" id="PF12210">
    <property type="entry name" value="Hrs_helical"/>
    <property type="match status" value="1"/>
</dbReference>
<dbReference type="GO" id="GO:0043130">
    <property type="term" value="F:ubiquitin binding"/>
    <property type="evidence" value="ECO:0007669"/>
    <property type="project" value="InterPro"/>
</dbReference>
<evidence type="ECO:0000256" key="7">
    <source>
        <dbReference type="PIRNR" id="PIRNR036956"/>
    </source>
</evidence>
<feature type="domain" description="FYVE-type" evidence="11">
    <location>
        <begin position="159"/>
        <end position="219"/>
    </location>
</feature>
<dbReference type="SMART" id="SM00064">
    <property type="entry name" value="FYVE"/>
    <property type="match status" value="1"/>
</dbReference>
<evidence type="ECO:0000256" key="1">
    <source>
        <dbReference type="ARBA" id="ARBA00015450"/>
    </source>
</evidence>
<feature type="region of interest" description="Disordered" evidence="10">
    <location>
        <begin position="560"/>
        <end position="720"/>
    </location>
</feature>
<dbReference type="InterPro" id="IPR024641">
    <property type="entry name" value="HRS_helical"/>
</dbReference>
<sequence>MFRTTGFDKLLDKATSNILMEPEWNTILQICDLVRQDDVQPKQVMASIKKKLYAPNPHTALYALQVLESLVKNCGNVIHEELTLKVNCDMLHDLAKTTQHENVRQKLLELIQTWTFAFRKNPRHSALKDVMNLMKAEGYKFPTLRESDAMFTADSAPEWVDGEVCHRCRSGFSLISRKHHCRNCGQVFCHQCSQKQIALPQFGIEREVRVCDACYEQVTKPSTVAKKVSIAKQDDSELPAEYLNSSLSQQSQLPPRKSEEELREEEELQLALALSQSEAEAKEKFKPSIVAPVAAVKVEARQPERTPSPAEGQVLSPELARYLNRSYWENRQSDAPEANRPTSPSAPATAPVQITETKFHENGLMNGELHDFINTLKSQVEIFINRMKSNSSRGRSIANDSSVQTLFLNITAMHSQLLRYIQQHDDSRLYYERLQDKLTQVKDARAALDALRDEHKDKLRRQAEEAERLRQLQMAHKLDIMRKKKQEYLQYQRQLALQRVQEQEREMQMRQEQQKQQYLMGSGYGTYKGSPVHSQYGPPTGYRTYPYDMPMMMPGPQGVPMGHPSLQAPAMVAGMPPGLPTQAGMPPQAPPTGVPSQGPPPNMQPQGPPPNMQPQGPLPGHTAQGPPPGLPTQGPQPGLAPQGLPPGLPQQPSQQTGLSHQQGLPPTHPALNARAVPQHSAAPVGIPQHFQQPGAPPASPQVPQPQQNGDAQTAELISFD</sequence>
<dbReference type="CDD" id="cd21387">
    <property type="entry name" value="GAT_Hrs"/>
    <property type="match status" value="1"/>
</dbReference>
<keyword evidence="6" id="KW-0862">Zinc</keyword>
<dbReference type="SUPFAM" id="SSF48464">
    <property type="entry name" value="ENTH/VHS domain"/>
    <property type="match status" value="1"/>
</dbReference>
<evidence type="ECO:0000256" key="2">
    <source>
        <dbReference type="ARBA" id="ARBA00022490"/>
    </source>
</evidence>
<feature type="compositionally biased region" description="Pro residues" evidence="10">
    <location>
        <begin position="587"/>
        <end position="612"/>
    </location>
</feature>
<dbReference type="GO" id="GO:0005769">
    <property type="term" value="C:early endosome"/>
    <property type="evidence" value="ECO:0007669"/>
    <property type="project" value="TreeGrafter"/>
</dbReference>
<keyword evidence="4" id="KW-0479">Metal-binding</keyword>
<dbReference type="GO" id="GO:0032456">
    <property type="term" value="P:endocytic recycling"/>
    <property type="evidence" value="ECO:0007669"/>
    <property type="project" value="TreeGrafter"/>
</dbReference>
<evidence type="ECO:0000256" key="8">
    <source>
        <dbReference type="PROSITE-ProRule" id="PRU00091"/>
    </source>
</evidence>
<proteinExistence type="predicted"/>
<dbReference type="Pfam" id="PF01363">
    <property type="entry name" value="FYVE"/>
    <property type="match status" value="1"/>
</dbReference>
<dbReference type="InterPro" id="IPR011011">
    <property type="entry name" value="Znf_FYVE_PHD"/>
</dbReference>
<feature type="coiled-coil region" evidence="9">
    <location>
        <begin position="431"/>
        <end position="517"/>
    </location>
</feature>
<dbReference type="PANTHER" id="PTHR46275">
    <property type="entry name" value="HEPATOCYTE GROWTH FACTOR-REGULATED TYROSINE KINASE SUBSTRATE"/>
    <property type="match status" value="1"/>
</dbReference>
<keyword evidence="9" id="KW-0175">Coiled coil</keyword>
<dbReference type="CDD" id="cd03569">
    <property type="entry name" value="VHS_Hrs"/>
    <property type="match status" value="1"/>
</dbReference>
<dbReference type="SMART" id="SM00288">
    <property type="entry name" value="VHS"/>
    <property type="match status" value="1"/>
</dbReference>
<feature type="region of interest" description="Disordered" evidence="10">
    <location>
        <begin position="243"/>
        <end position="264"/>
    </location>
</feature>
<dbReference type="OrthoDB" id="957735at2759"/>
<evidence type="ECO:0000259" key="11">
    <source>
        <dbReference type="PROSITE" id="PS50178"/>
    </source>
</evidence>
<dbReference type="InterPro" id="IPR017073">
    <property type="entry name" value="HGS/VPS27"/>
</dbReference>
<dbReference type="FunCoup" id="A0A5N4A855">
    <property type="interactions" value="1742"/>
</dbReference>
<keyword evidence="3" id="KW-0597">Phosphoprotein</keyword>
<evidence type="ECO:0000256" key="6">
    <source>
        <dbReference type="ARBA" id="ARBA00022833"/>
    </source>
</evidence>
<dbReference type="Proteomes" id="UP000327044">
    <property type="component" value="Unassembled WGS sequence"/>
</dbReference>
<evidence type="ECO:0000256" key="5">
    <source>
        <dbReference type="ARBA" id="ARBA00022771"/>
    </source>
</evidence>
<dbReference type="CDD" id="cd15720">
    <property type="entry name" value="FYVE_Hrs"/>
    <property type="match status" value="1"/>
</dbReference>
<dbReference type="GO" id="GO:0048471">
    <property type="term" value="C:perinuclear region of cytoplasm"/>
    <property type="evidence" value="ECO:0007669"/>
    <property type="project" value="UniProtKB-SubCell"/>
</dbReference>
<dbReference type="Gene3D" id="3.30.40.10">
    <property type="entry name" value="Zinc/RING finger domain, C3HC4 (zinc finger)"/>
    <property type="match status" value="1"/>
</dbReference>
<dbReference type="InterPro" id="IPR000306">
    <property type="entry name" value="Znf_FYVE"/>
</dbReference>
<evidence type="ECO:0000256" key="3">
    <source>
        <dbReference type="ARBA" id="ARBA00022553"/>
    </source>
</evidence>
<name>A0A5N4A855_PHOPY</name>
<dbReference type="PROSITE" id="PS50178">
    <property type="entry name" value="ZF_FYVE"/>
    <property type="match status" value="1"/>
</dbReference>
<dbReference type="GO" id="GO:0035091">
    <property type="term" value="F:phosphatidylinositol binding"/>
    <property type="evidence" value="ECO:0007669"/>
    <property type="project" value="InterPro"/>
</dbReference>
<dbReference type="InterPro" id="IPR017455">
    <property type="entry name" value="Znf_FYVE-rel"/>
</dbReference>
<comment type="subcellular location">
    <subcellularLocation>
        <location evidence="7">Cytoplasm</location>
        <location evidence="7">Cell cortex</location>
    </subcellularLocation>
    <subcellularLocation>
        <location evidence="7">Cytoplasm</location>
        <location evidence="7">Perinuclear region</location>
    </subcellularLocation>
</comment>
<dbReference type="SUPFAM" id="SSF57903">
    <property type="entry name" value="FYVE/PHD zinc finger"/>
    <property type="match status" value="1"/>
</dbReference>
<feature type="compositionally biased region" description="Low complexity" evidence="10">
    <location>
        <begin position="650"/>
        <end position="659"/>
    </location>
</feature>
<gene>
    <name evidence="13" type="ORF">PPYR_13112</name>
</gene>
<feature type="compositionally biased region" description="Low complexity" evidence="10">
    <location>
        <begin position="613"/>
        <end position="624"/>
    </location>
</feature>
<dbReference type="GO" id="GO:0005938">
    <property type="term" value="C:cell cortex"/>
    <property type="evidence" value="ECO:0007669"/>
    <property type="project" value="UniProtKB-SubCell"/>
</dbReference>
<reference evidence="13 14" key="1">
    <citation type="journal article" date="2018" name="Elife">
        <title>Firefly genomes illuminate parallel origins of bioluminescence in beetles.</title>
        <authorList>
            <person name="Fallon T.R."/>
            <person name="Lower S.E."/>
            <person name="Chang C.H."/>
            <person name="Bessho-Uehara M."/>
            <person name="Martin G.J."/>
            <person name="Bewick A.J."/>
            <person name="Behringer M."/>
            <person name="Debat H.J."/>
            <person name="Wong I."/>
            <person name="Day J.C."/>
            <person name="Suvorov A."/>
            <person name="Silva C.J."/>
            <person name="Stanger-Hall K.F."/>
            <person name="Hall D.W."/>
            <person name="Schmitz R.J."/>
            <person name="Nelson D.R."/>
            <person name="Lewis S.M."/>
            <person name="Shigenobu S."/>
            <person name="Bybee S.M."/>
            <person name="Larracuente A.M."/>
            <person name="Oba Y."/>
            <person name="Weng J.K."/>
        </authorList>
    </citation>
    <scope>NUCLEOTIDE SEQUENCE [LARGE SCALE GENOMIC DNA]</scope>
    <source>
        <strain evidence="13">1611_PpyrPB1</strain>
        <tissue evidence="13">Whole body</tissue>
    </source>
</reference>
<dbReference type="EMBL" id="VVIM01000009">
    <property type="protein sequence ID" value="KAB0793492.1"/>
    <property type="molecule type" value="Genomic_DNA"/>
</dbReference>
<dbReference type="InParanoid" id="A0A5N4A855"/>
<dbReference type="InterPro" id="IPR002014">
    <property type="entry name" value="VHS_dom"/>
</dbReference>
<evidence type="ECO:0000256" key="9">
    <source>
        <dbReference type="SAM" id="Coils"/>
    </source>
</evidence>
<dbReference type="GO" id="GO:0008270">
    <property type="term" value="F:zinc ion binding"/>
    <property type="evidence" value="ECO:0007669"/>
    <property type="project" value="UniProtKB-KW"/>
</dbReference>
<evidence type="ECO:0000313" key="13">
    <source>
        <dbReference type="EMBL" id="KAB0793492.1"/>
    </source>
</evidence>
<keyword evidence="2" id="KW-0963">Cytoplasm</keyword>
<dbReference type="Gene3D" id="1.25.40.90">
    <property type="match status" value="1"/>
</dbReference>
<dbReference type="PANTHER" id="PTHR46275:SF1">
    <property type="entry name" value="HEPATOCYTE GROWTH FACTOR-REGULATED TYROSINE KINASE SUBSTRATE"/>
    <property type="match status" value="1"/>
</dbReference>
<evidence type="ECO:0000256" key="10">
    <source>
        <dbReference type="SAM" id="MobiDB-lite"/>
    </source>
</evidence>
<comment type="caution">
    <text evidence="13">The sequence shown here is derived from an EMBL/GenBank/DDBJ whole genome shotgun (WGS) entry which is preliminary data.</text>
</comment>
<feature type="domain" description="VHS" evidence="12">
    <location>
        <begin position="14"/>
        <end position="142"/>
    </location>
</feature>
<keyword evidence="14" id="KW-1185">Reference proteome</keyword>
<protein>
    <recommendedName>
        <fullName evidence="1 7">Hepatocyte growth factor-regulated tyrosine kinase substrate</fullName>
    </recommendedName>
</protein>
<dbReference type="GO" id="GO:0031623">
    <property type="term" value="P:receptor internalization"/>
    <property type="evidence" value="ECO:0007669"/>
    <property type="project" value="TreeGrafter"/>
</dbReference>
<dbReference type="AlphaFoldDB" id="A0A5N4A855"/>
<dbReference type="PIRSF" id="PIRSF036956">
    <property type="entry name" value="Hrs_Vps27"/>
    <property type="match status" value="1"/>
</dbReference>
<dbReference type="Gene3D" id="1.20.5.1940">
    <property type="match status" value="1"/>
</dbReference>
<comment type="function">
    <text evidence="7">Essential role in endosome membrane invagination and formation of multivesicular bodies, MVBs. Required during gastrulation and appears to regulate early embryonic signaling pathways. Inhibits tyrosine kinase receptor signaling by promoting degradation of the tyrosine-phosphorylated, active receptor, potentially by sorting activated receptors into MVBs. The MVBs are then trafficked to the lysosome where their contents are degraded.</text>
</comment>
<feature type="compositionally biased region" description="Low complexity" evidence="10">
    <location>
        <begin position="243"/>
        <end position="253"/>
    </location>
</feature>
<organism evidence="13 14">
    <name type="scientific">Photinus pyralis</name>
    <name type="common">Common eastern firefly</name>
    <name type="synonym">Lampyris pyralis</name>
    <dbReference type="NCBI Taxonomy" id="7054"/>
    <lineage>
        <taxon>Eukaryota</taxon>
        <taxon>Metazoa</taxon>
        <taxon>Ecdysozoa</taxon>
        <taxon>Arthropoda</taxon>
        <taxon>Hexapoda</taxon>
        <taxon>Insecta</taxon>
        <taxon>Pterygota</taxon>
        <taxon>Neoptera</taxon>
        <taxon>Endopterygota</taxon>
        <taxon>Coleoptera</taxon>
        <taxon>Polyphaga</taxon>
        <taxon>Elateriformia</taxon>
        <taxon>Elateroidea</taxon>
        <taxon>Lampyridae</taxon>
        <taxon>Lampyrinae</taxon>
        <taxon>Photinus</taxon>
    </lineage>
</organism>